<protein>
    <submittedName>
        <fullName evidence="3">Transcriptional regulator, LuxR family</fullName>
    </submittedName>
</protein>
<evidence type="ECO:0000256" key="1">
    <source>
        <dbReference type="ARBA" id="ARBA00023125"/>
    </source>
</evidence>
<dbReference type="HOGENOM" id="CLU_086951_0_0_6"/>
<dbReference type="KEGG" id="esc:Entcl_3767"/>
<dbReference type="GO" id="GO:0003677">
    <property type="term" value="F:DNA binding"/>
    <property type="evidence" value="ECO:0007669"/>
    <property type="project" value="UniProtKB-KW"/>
</dbReference>
<dbReference type="SMART" id="SM00421">
    <property type="entry name" value="HTH_LUXR"/>
    <property type="match status" value="1"/>
</dbReference>
<reference evidence="3 4" key="2">
    <citation type="journal article" date="2011" name="Stand. Genomic Sci.">
        <title>Complete genome sequence of 'Enterobacter lignolyticus' SCF1.</title>
        <authorList>
            <person name="Deangelis K.M."/>
            <person name="D'Haeseleer P."/>
            <person name="Chivian D."/>
            <person name="Fortney J.L."/>
            <person name="Khudyakov J."/>
            <person name="Simmons B."/>
            <person name="Woo H."/>
            <person name="Arkin A.P."/>
            <person name="Davenport K.W."/>
            <person name="Goodwin L."/>
            <person name="Chen A."/>
            <person name="Ivanova N."/>
            <person name="Kyrpides N.C."/>
            <person name="Mavromatis K."/>
            <person name="Woyke T."/>
            <person name="Hazen T.C."/>
        </authorList>
    </citation>
    <scope>NUCLEOTIDE SEQUENCE [LARGE SCALE GENOMIC DNA]</scope>
    <source>
        <strain evidence="3 4">SCF1</strain>
    </source>
</reference>
<dbReference type="GO" id="GO:0006355">
    <property type="term" value="P:regulation of DNA-templated transcription"/>
    <property type="evidence" value="ECO:0007669"/>
    <property type="project" value="InterPro"/>
</dbReference>
<sequence length="238" mass="26930">MLSTRSGYGIVISRLPVIQSGLCAIMRDNFPEYESGCYQYIEELTLMQLRRATLVLVDLFGGSPEPHAICEQYYSLMTQYTDIRWVFLVSPALYPLAVEYLMRPQSSLLSDAEPVAEVIRAIREKNDGYISSSLVVPRSSAIEPGYFRSVSLTISERQVLRLLAKGWGINQIATMLHKSNKTVSAQKNSAIRRLSLRGNADMYAWINSAEGMRELNLHTVYGEHAEWKNMPQRDISLS</sequence>
<organism evidence="3 4">
    <name type="scientific">Enterobacter lignolyticus (strain SCF1)</name>
    <dbReference type="NCBI Taxonomy" id="701347"/>
    <lineage>
        <taxon>Bacteria</taxon>
        <taxon>Pseudomonadati</taxon>
        <taxon>Pseudomonadota</taxon>
        <taxon>Gammaproteobacteria</taxon>
        <taxon>Enterobacterales</taxon>
        <taxon>Enterobacteriaceae</taxon>
        <taxon>Pluralibacter</taxon>
    </lineage>
</organism>
<dbReference type="STRING" id="701347.Entcl_3767"/>
<dbReference type="SUPFAM" id="SSF46894">
    <property type="entry name" value="C-terminal effector domain of the bipartite response regulators"/>
    <property type="match status" value="1"/>
</dbReference>
<dbReference type="RefSeq" id="WP_013367731.1">
    <property type="nucleotide sequence ID" value="NC_014618.1"/>
</dbReference>
<keyword evidence="1" id="KW-0238">DNA-binding</keyword>
<reference evidence="4" key="1">
    <citation type="submission" date="2010-10" db="EMBL/GenBank/DDBJ databases">
        <title>Complete sequence of Enterobacter cloacae SCF1.</title>
        <authorList>
            <consortium name="US DOE Joint Genome Institute"/>
            <person name="Lucas S."/>
            <person name="Copeland A."/>
            <person name="Lapidus A."/>
            <person name="Cheng J.-F."/>
            <person name="Bruce D."/>
            <person name="Goodwin L."/>
            <person name="Pitluck S."/>
            <person name="Davenport K."/>
            <person name="Detter J.C."/>
            <person name="Han C."/>
            <person name="Tapia R."/>
            <person name="Land M."/>
            <person name="Hauser L."/>
            <person name="Chang Y.-J."/>
            <person name="Jeffries C."/>
            <person name="Kyrpides N."/>
            <person name="Ivanova N."/>
            <person name="Mikhailova N."/>
            <person name="DeAngelis K."/>
            <person name="Arkin A.P."/>
            <person name="Chivian D."/>
            <person name="Edwards B."/>
            <person name="Woo H."/>
            <person name="Hazen T.C."/>
            <person name="Woyke T."/>
        </authorList>
    </citation>
    <scope>NUCLEOTIDE SEQUENCE [LARGE SCALE GENOMIC DNA]</scope>
    <source>
        <strain evidence="4">SCF1</strain>
    </source>
</reference>
<dbReference type="Proteomes" id="UP000006872">
    <property type="component" value="Chromosome"/>
</dbReference>
<keyword evidence="4" id="KW-1185">Reference proteome</keyword>
<evidence type="ECO:0000313" key="4">
    <source>
        <dbReference type="Proteomes" id="UP000006872"/>
    </source>
</evidence>
<dbReference type="InterPro" id="IPR000792">
    <property type="entry name" value="Tscrpt_reg_LuxR_C"/>
</dbReference>
<name>E3GAU6_ENTLS</name>
<feature type="domain" description="HTH luxR-type" evidence="2">
    <location>
        <begin position="145"/>
        <end position="210"/>
    </location>
</feature>
<dbReference type="eggNOG" id="COG2197">
    <property type="taxonomic scope" value="Bacteria"/>
</dbReference>
<evidence type="ECO:0000313" key="3">
    <source>
        <dbReference type="EMBL" id="ADO50007.1"/>
    </source>
</evidence>
<evidence type="ECO:0000259" key="2">
    <source>
        <dbReference type="PROSITE" id="PS50043"/>
    </source>
</evidence>
<dbReference type="InterPro" id="IPR016032">
    <property type="entry name" value="Sig_transdc_resp-reg_C-effctor"/>
</dbReference>
<proteinExistence type="predicted"/>
<dbReference type="PROSITE" id="PS50043">
    <property type="entry name" value="HTH_LUXR_2"/>
    <property type="match status" value="1"/>
</dbReference>
<dbReference type="InterPro" id="IPR036388">
    <property type="entry name" value="WH-like_DNA-bd_sf"/>
</dbReference>
<dbReference type="PRINTS" id="PR00038">
    <property type="entry name" value="HTHLUXR"/>
</dbReference>
<dbReference type="AlphaFoldDB" id="E3GAU6"/>
<dbReference type="CDD" id="cd06170">
    <property type="entry name" value="LuxR_C_like"/>
    <property type="match status" value="1"/>
</dbReference>
<dbReference type="Gene3D" id="1.10.10.10">
    <property type="entry name" value="Winged helix-like DNA-binding domain superfamily/Winged helix DNA-binding domain"/>
    <property type="match status" value="1"/>
</dbReference>
<dbReference type="EMBL" id="CP002272">
    <property type="protein sequence ID" value="ADO50007.1"/>
    <property type="molecule type" value="Genomic_DNA"/>
</dbReference>
<gene>
    <name evidence="3" type="ordered locus">Entcl_3767</name>
</gene>
<accession>E3GAU6</accession>
<dbReference type="Pfam" id="PF00196">
    <property type="entry name" value="GerE"/>
    <property type="match status" value="1"/>
</dbReference>